<dbReference type="SUPFAM" id="SSF63411">
    <property type="entry name" value="LuxS/MPP-like metallohydrolase"/>
    <property type="match status" value="4"/>
</dbReference>
<feature type="domain" description="Peptidase M16C associated" evidence="9">
    <location>
        <begin position="460"/>
        <end position="709"/>
    </location>
</feature>
<dbReference type="GO" id="GO:0046872">
    <property type="term" value="F:metal ion binding"/>
    <property type="evidence" value="ECO:0007669"/>
    <property type="project" value="UniProtKB-KW"/>
</dbReference>
<name>A0A3B0UL72_9ZZZZ</name>
<gene>
    <name evidence="10" type="ORF">MNBD_CHLOROFLEXI01-1368</name>
</gene>
<evidence type="ECO:0000256" key="3">
    <source>
        <dbReference type="ARBA" id="ARBA00022670"/>
    </source>
</evidence>
<comment type="subcellular location">
    <subcellularLocation>
        <location evidence="2">Mitochondrion</location>
    </subcellularLocation>
</comment>
<dbReference type="InterPro" id="IPR013578">
    <property type="entry name" value="Peptidase_M16C_assoc"/>
</dbReference>
<proteinExistence type="predicted"/>
<evidence type="ECO:0000259" key="9">
    <source>
        <dbReference type="SMART" id="SM01264"/>
    </source>
</evidence>
<evidence type="ECO:0000256" key="2">
    <source>
        <dbReference type="ARBA" id="ARBA00004173"/>
    </source>
</evidence>
<protein>
    <submittedName>
        <fullName evidence="10">Predicted insulinase-like Zn-dependent peptidase DVU0941</fullName>
    </submittedName>
</protein>
<dbReference type="InterPro" id="IPR055130">
    <property type="entry name" value="PreP_C"/>
</dbReference>
<accession>A0A3B0UL72</accession>
<evidence type="ECO:0000256" key="5">
    <source>
        <dbReference type="ARBA" id="ARBA00022801"/>
    </source>
</evidence>
<dbReference type="PANTHER" id="PTHR43016:SF13">
    <property type="entry name" value="PRESEQUENCE PROTEASE, MITOCHONDRIAL"/>
    <property type="match status" value="1"/>
</dbReference>
<evidence type="ECO:0000313" key="10">
    <source>
        <dbReference type="EMBL" id="VAW29850.1"/>
    </source>
</evidence>
<evidence type="ECO:0000256" key="7">
    <source>
        <dbReference type="ARBA" id="ARBA00023049"/>
    </source>
</evidence>
<dbReference type="EMBL" id="UOEU01000008">
    <property type="protein sequence ID" value="VAW29850.1"/>
    <property type="molecule type" value="Genomic_DNA"/>
</dbReference>
<evidence type="ECO:0000256" key="4">
    <source>
        <dbReference type="ARBA" id="ARBA00022723"/>
    </source>
</evidence>
<dbReference type="Pfam" id="PF05193">
    <property type="entry name" value="Peptidase_M16_C"/>
    <property type="match status" value="1"/>
</dbReference>
<dbReference type="PANTHER" id="PTHR43016">
    <property type="entry name" value="PRESEQUENCE PROTEASE"/>
    <property type="match status" value="1"/>
</dbReference>
<dbReference type="Gene3D" id="3.30.830.10">
    <property type="entry name" value="Metalloenzyme, LuxS/M16 peptidase-like"/>
    <property type="match status" value="4"/>
</dbReference>
<keyword evidence="4" id="KW-0479">Metal-binding</keyword>
<dbReference type="Pfam" id="PF08367">
    <property type="entry name" value="M16C_assoc"/>
    <property type="match status" value="1"/>
</dbReference>
<dbReference type="FunFam" id="3.30.830.10:FF:000034">
    <property type="entry name" value="presequence protease 1, chloroplastic/mitochondrial"/>
    <property type="match status" value="1"/>
</dbReference>
<keyword evidence="7" id="KW-0482">Metalloprotease</keyword>
<dbReference type="SMART" id="SM01264">
    <property type="entry name" value="M16C_associated"/>
    <property type="match status" value="1"/>
</dbReference>
<dbReference type="InterPro" id="IPR011765">
    <property type="entry name" value="Pept_M16_N"/>
</dbReference>
<reference evidence="10" key="1">
    <citation type="submission" date="2018-06" db="EMBL/GenBank/DDBJ databases">
        <authorList>
            <person name="Zhirakovskaya E."/>
        </authorList>
    </citation>
    <scope>NUCLEOTIDE SEQUENCE</scope>
</reference>
<dbReference type="InterPro" id="IPR007863">
    <property type="entry name" value="Peptidase_M16_C"/>
</dbReference>
<dbReference type="Pfam" id="PF22516">
    <property type="entry name" value="PreP_C"/>
    <property type="match status" value="1"/>
</dbReference>
<evidence type="ECO:0000256" key="6">
    <source>
        <dbReference type="ARBA" id="ARBA00022833"/>
    </source>
</evidence>
<dbReference type="GO" id="GO:0004222">
    <property type="term" value="F:metalloendopeptidase activity"/>
    <property type="evidence" value="ECO:0007669"/>
    <property type="project" value="TreeGrafter"/>
</dbReference>
<dbReference type="FunFam" id="3.30.830.10:FF:000009">
    <property type="entry name" value="Presequence protease, mitochondrial"/>
    <property type="match status" value="1"/>
</dbReference>
<keyword evidence="5" id="KW-0378">Hydrolase</keyword>
<keyword evidence="3" id="KW-0645">Protease</keyword>
<sequence>MTVTHGFELLREEEIEERQATARLYRHLQSGAELLSLETADENKSFGIAFRTPPPDSTGLPHIMEHSVLGGSEKYPLKEPFLELVKGSMKTFLNALTFADMTMYPVASTNTQDFYNLVDVYMDAVLNPLITPNHLAQEGWHLELENVDDPLIYKGVVFNEMKGAYSSPEGVLFRYTKQAMFPDNAYRHDSGGDPAVMPNLTYEQFRSFHETYYHPSNSRIFFYGDDDPEQRLKLLDSYLSQFEAVEVDTAVSIHAPFAKPQRFTFPYSVEADGDNSQKHYVVLNWVLPPIDDDTLLRWALSILSVTLLSKASSPLRKTLVDSGLGEDVIGGGFSARMRQPTFSVGMKGVLAENIDAVEALILATLAQLAEDGFEPEAVEAAVNSIEFSLRENNTGSFPRGLSLMMGVMPRWMRDGDPLAALKFERPLTAVKEAIANDPIYLPRLIRSSLLDNNHRGTIVLEPDATLQQRQETAEKEKLATIKARLNEVQLQDIIRQTRELKALQEKPDSPETIAKLPRLTLADLDKKNKTIPTERTEAAGVELLYHDLFTNGIVYLELGMNLHVLPADLLSYVKLFGRALVEMGTETEDFVQLQQRIGRKTGGIYPVTFLSAKRGNPEAAAWLFLRGKATIGQAQEMLDIMRDVLLTVSLDNQERFKQMVLRAKAGLESGLVPSGHAVVNRRLRSYFAESSWAAEQMNGIEYLFFLRRLVEQVENDWPSVLAKLEAIRAILISRQNMLLNVTLDGGNWRTFRPQVADLMANMPDKAVEREVWDWKRPFRNEGLTIPAQVNYVAKGGNLYDLGFQEHGSVSPIVNYLRTTYLWEKVRVQGGAYGGMVGFSNYTGILSFYSYRDPNLLQTIDVYDNVAHFLQQPISKDDLTKSIIGAISGVDGYQLPDAKGYTAMSRILINSSDAYRQQMRDEILGTTAADYGRFAEAVANLADYEQTIVTVLGAAEAIDAANVSKAYDWLQVRKVL</sequence>
<dbReference type="GO" id="GO:0016485">
    <property type="term" value="P:protein processing"/>
    <property type="evidence" value="ECO:0007669"/>
    <property type="project" value="TreeGrafter"/>
</dbReference>
<evidence type="ECO:0000256" key="8">
    <source>
        <dbReference type="ARBA" id="ARBA00023128"/>
    </source>
</evidence>
<keyword evidence="8" id="KW-0496">Mitochondrion</keyword>
<keyword evidence="6" id="KW-0862">Zinc</keyword>
<dbReference type="GO" id="GO:0005739">
    <property type="term" value="C:mitochondrion"/>
    <property type="evidence" value="ECO:0007669"/>
    <property type="project" value="UniProtKB-SubCell"/>
</dbReference>
<comment type="cofactor">
    <cofactor evidence="1">
        <name>Zn(2+)</name>
        <dbReference type="ChEBI" id="CHEBI:29105"/>
    </cofactor>
</comment>
<dbReference type="InterPro" id="IPR011249">
    <property type="entry name" value="Metalloenz_LuxS/M16"/>
</dbReference>
<organism evidence="10">
    <name type="scientific">hydrothermal vent metagenome</name>
    <dbReference type="NCBI Taxonomy" id="652676"/>
    <lineage>
        <taxon>unclassified sequences</taxon>
        <taxon>metagenomes</taxon>
        <taxon>ecological metagenomes</taxon>
    </lineage>
</organism>
<evidence type="ECO:0000256" key="1">
    <source>
        <dbReference type="ARBA" id="ARBA00001947"/>
    </source>
</evidence>
<dbReference type="AlphaFoldDB" id="A0A3B0UL72"/>
<dbReference type="Pfam" id="PF00675">
    <property type="entry name" value="Peptidase_M16"/>
    <property type="match status" value="1"/>
</dbReference>